<keyword evidence="1" id="KW-0812">Transmembrane</keyword>
<dbReference type="AlphaFoldDB" id="A0A0Q9WRT5"/>
<dbReference type="OrthoDB" id="7883847at2759"/>
<protein>
    <recommendedName>
        <fullName evidence="4">Gustatory receptor</fullName>
    </recommendedName>
</protein>
<evidence type="ECO:0008006" key="4">
    <source>
        <dbReference type="Google" id="ProtNLM"/>
    </source>
</evidence>
<gene>
    <name evidence="2" type="primary">Dwil\GK27251</name>
    <name evidence="2" type="ORF">Dwil_GK27251</name>
</gene>
<feature type="transmembrane region" description="Helical" evidence="1">
    <location>
        <begin position="128"/>
        <end position="144"/>
    </location>
</feature>
<evidence type="ECO:0000256" key="1">
    <source>
        <dbReference type="SAM" id="Phobius"/>
    </source>
</evidence>
<feature type="transmembrane region" description="Helical" evidence="1">
    <location>
        <begin position="51"/>
        <end position="69"/>
    </location>
</feature>
<feature type="transmembrane region" description="Helical" evidence="1">
    <location>
        <begin position="75"/>
        <end position="94"/>
    </location>
</feature>
<reference evidence="2 3" key="1">
    <citation type="journal article" date="2007" name="Nature">
        <title>Evolution of genes and genomes on the Drosophila phylogeny.</title>
        <authorList>
            <consortium name="Drosophila 12 Genomes Consortium"/>
            <person name="Clark A.G."/>
            <person name="Eisen M.B."/>
            <person name="Smith D.R."/>
            <person name="Bergman C.M."/>
            <person name="Oliver B."/>
            <person name="Markow T.A."/>
            <person name="Kaufman T.C."/>
            <person name="Kellis M."/>
            <person name="Gelbart W."/>
            <person name="Iyer V.N."/>
            <person name="Pollard D.A."/>
            <person name="Sackton T.B."/>
            <person name="Larracuente A.M."/>
            <person name="Singh N.D."/>
            <person name="Abad J.P."/>
            <person name="Abt D.N."/>
            <person name="Adryan B."/>
            <person name="Aguade M."/>
            <person name="Akashi H."/>
            <person name="Anderson W.W."/>
            <person name="Aquadro C.F."/>
            <person name="Ardell D.H."/>
            <person name="Arguello R."/>
            <person name="Artieri C.G."/>
            <person name="Barbash D.A."/>
            <person name="Barker D."/>
            <person name="Barsanti P."/>
            <person name="Batterham P."/>
            <person name="Batzoglou S."/>
            <person name="Begun D."/>
            <person name="Bhutkar A."/>
            <person name="Blanco E."/>
            <person name="Bosak S.A."/>
            <person name="Bradley R.K."/>
            <person name="Brand A.D."/>
            <person name="Brent M.R."/>
            <person name="Brooks A.N."/>
            <person name="Brown R.H."/>
            <person name="Butlin R.K."/>
            <person name="Caggese C."/>
            <person name="Calvi B.R."/>
            <person name="Bernardo de Carvalho A."/>
            <person name="Caspi A."/>
            <person name="Castrezana S."/>
            <person name="Celniker S.E."/>
            <person name="Chang J.L."/>
            <person name="Chapple C."/>
            <person name="Chatterji S."/>
            <person name="Chinwalla A."/>
            <person name="Civetta A."/>
            <person name="Clifton S.W."/>
            <person name="Comeron J.M."/>
            <person name="Costello J.C."/>
            <person name="Coyne J.A."/>
            <person name="Daub J."/>
            <person name="David R.G."/>
            <person name="Delcher A.L."/>
            <person name="Delehaunty K."/>
            <person name="Do C.B."/>
            <person name="Ebling H."/>
            <person name="Edwards K."/>
            <person name="Eickbush T."/>
            <person name="Evans J.D."/>
            <person name="Filipski A."/>
            <person name="Findeiss S."/>
            <person name="Freyhult E."/>
            <person name="Fulton L."/>
            <person name="Fulton R."/>
            <person name="Garcia A.C."/>
            <person name="Gardiner A."/>
            <person name="Garfield D.A."/>
            <person name="Garvin B.E."/>
            <person name="Gibson G."/>
            <person name="Gilbert D."/>
            <person name="Gnerre S."/>
            <person name="Godfrey J."/>
            <person name="Good R."/>
            <person name="Gotea V."/>
            <person name="Gravely B."/>
            <person name="Greenberg A.J."/>
            <person name="Griffiths-Jones S."/>
            <person name="Gross S."/>
            <person name="Guigo R."/>
            <person name="Gustafson E.A."/>
            <person name="Haerty W."/>
            <person name="Hahn M.W."/>
            <person name="Halligan D.L."/>
            <person name="Halpern A.L."/>
            <person name="Halter G.M."/>
            <person name="Han M.V."/>
            <person name="Heger A."/>
            <person name="Hillier L."/>
            <person name="Hinrichs A.S."/>
            <person name="Holmes I."/>
            <person name="Hoskins R.A."/>
            <person name="Hubisz M.J."/>
            <person name="Hultmark D."/>
            <person name="Huntley M.A."/>
            <person name="Jaffe D.B."/>
            <person name="Jagadeeshan S."/>
            <person name="Jeck W.R."/>
            <person name="Johnson J."/>
            <person name="Jones C.D."/>
            <person name="Jordan W.C."/>
            <person name="Karpen G.H."/>
            <person name="Kataoka E."/>
            <person name="Keightley P.D."/>
            <person name="Kheradpour P."/>
            <person name="Kirkness E.F."/>
            <person name="Koerich L.B."/>
            <person name="Kristiansen K."/>
            <person name="Kudrna D."/>
            <person name="Kulathinal R.J."/>
            <person name="Kumar S."/>
            <person name="Kwok R."/>
            <person name="Lander E."/>
            <person name="Langley C.H."/>
            <person name="Lapoint R."/>
            <person name="Lazzaro B.P."/>
            <person name="Lee S.J."/>
            <person name="Levesque L."/>
            <person name="Li R."/>
            <person name="Lin C.F."/>
            <person name="Lin M.F."/>
            <person name="Lindblad-Toh K."/>
            <person name="Llopart A."/>
            <person name="Long M."/>
            <person name="Low L."/>
            <person name="Lozovsky E."/>
            <person name="Lu J."/>
            <person name="Luo M."/>
            <person name="Machado C.A."/>
            <person name="Makalowski W."/>
            <person name="Marzo M."/>
            <person name="Matsuda M."/>
            <person name="Matzkin L."/>
            <person name="McAllister B."/>
            <person name="McBride C.S."/>
            <person name="McKernan B."/>
            <person name="McKernan K."/>
            <person name="Mendez-Lago M."/>
            <person name="Minx P."/>
            <person name="Mollenhauer M.U."/>
            <person name="Montooth K."/>
            <person name="Mount S.M."/>
            <person name="Mu X."/>
            <person name="Myers E."/>
            <person name="Negre B."/>
            <person name="Newfeld S."/>
            <person name="Nielsen R."/>
            <person name="Noor M.A."/>
            <person name="O'Grady P."/>
            <person name="Pachter L."/>
            <person name="Papaceit M."/>
            <person name="Parisi M.J."/>
            <person name="Parisi M."/>
            <person name="Parts L."/>
            <person name="Pedersen J.S."/>
            <person name="Pesole G."/>
            <person name="Phillippy A.M."/>
            <person name="Ponting C.P."/>
            <person name="Pop M."/>
            <person name="Porcelli D."/>
            <person name="Powell J.R."/>
            <person name="Prohaska S."/>
            <person name="Pruitt K."/>
            <person name="Puig M."/>
            <person name="Quesneville H."/>
            <person name="Ram K.R."/>
            <person name="Rand D."/>
            <person name="Rasmussen M.D."/>
            <person name="Reed L.K."/>
            <person name="Reenan R."/>
            <person name="Reily A."/>
            <person name="Remington K.A."/>
            <person name="Rieger T.T."/>
            <person name="Ritchie M.G."/>
            <person name="Robin C."/>
            <person name="Rogers Y.H."/>
            <person name="Rohde C."/>
            <person name="Rozas J."/>
            <person name="Rubenfield M.J."/>
            <person name="Ruiz A."/>
            <person name="Russo S."/>
            <person name="Salzberg S.L."/>
            <person name="Sanchez-Gracia A."/>
            <person name="Saranga D.J."/>
            <person name="Sato H."/>
            <person name="Schaeffer S.W."/>
            <person name="Schatz M.C."/>
            <person name="Schlenke T."/>
            <person name="Schwartz R."/>
            <person name="Segarra C."/>
            <person name="Singh R.S."/>
            <person name="Sirot L."/>
            <person name="Sirota M."/>
            <person name="Sisneros N.B."/>
            <person name="Smith C.D."/>
            <person name="Smith T.F."/>
            <person name="Spieth J."/>
            <person name="Stage D.E."/>
            <person name="Stark A."/>
            <person name="Stephan W."/>
            <person name="Strausberg R.L."/>
            <person name="Strempel S."/>
            <person name="Sturgill D."/>
            <person name="Sutton G."/>
            <person name="Sutton G.G."/>
            <person name="Tao W."/>
            <person name="Teichmann S."/>
            <person name="Tobari Y.N."/>
            <person name="Tomimura Y."/>
            <person name="Tsolas J.M."/>
            <person name="Valente V.L."/>
            <person name="Venter E."/>
            <person name="Venter J.C."/>
            <person name="Vicario S."/>
            <person name="Vieira F.G."/>
            <person name="Vilella A.J."/>
            <person name="Villasante A."/>
            <person name="Walenz B."/>
            <person name="Wang J."/>
            <person name="Wasserman M."/>
            <person name="Watts T."/>
            <person name="Wilson D."/>
            <person name="Wilson R.K."/>
            <person name="Wing R.A."/>
            <person name="Wolfner M.F."/>
            <person name="Wong A."/>
            <person name="Wong G.K."/>
            <person name="Wu C.I."/>
            <person name="Wu G."/>
            <person name="Yamamoto D."/>
            <person name="Yang H.P."/>
            <person name="Yang S.P."/>
            <person name="Yorke J.A."/>
            <person name="Yoshida K."/>
            <person name="Zdobnov E."/>
            <person name="Zhang P."/>
            <person name="Zhang Y."/>
            <person name="Zimin A.V."/>
            <person name="Baldwin J."/>
            <person name="Abdouelleil A."/>
            <person name="Abdulkadir J."/>
            <person name="Abebe A."/>
            <person name="Abera B."/>
            <person name="Abreu J."/>
            <person name="Acer S.C."/>
            <person name="Aftuck L."/>
            <person name="Alexander A."/>
            <person name="An P."/>
            <person name="Anderson E."/>
            <person name="Anderson S."/>
            <person name="Arachi H."/>
            <person name="Azer M."/>
            <person name="Bachantsang P."/>
            <person name="Barry A."/>
            <person name="Bayul T."/>
            <person name="Berlin A."/>
            <person name="Bessette D."/>
            <person name="Bloom T."/>
            <person name="Blye J."/>
            <person name="Boguslavskiy L."/>
            <person name="Bonnet C."/>
            <person name="Boukhgalter B."/>
            <person name="Bourzgui I."/>
            <person name="Brown A."/>
            <person name="Cahill P."/>
            <person name="Channer S."/>
            <person name="Cheshatsang Y."/>
            <person name="Chuda L."/>
            <person name="Citroen M."/>
            <person name="Collymore A."/>
            <person name="Cooke P."/>
            <person name="Costello M."/>
            <person name="D'Aco K."/>
            <person name="Daza R."/>
            <person name="De Haan G."/>
            <person name="DeGray S."/>
            <person name="DeMaso C."/>
            <person name="Dhargay N."/>
            <person name="Dooley K."/>
            <person name="Dooley E."/>
            <person name="Doricent M."/>
            <person name="Dorje P."/>
            <person name="Dorjee K."/>
            <person name="Dupes A."/>
            <person name="Elong R."/>
            <person name="Falk J."/>
            <person name="Farina A."/>
            <person name="Faro S."/>
            <person name="Ferguson D."/>
            <person name="Fisher S."/>
            <person name="Foley C.D."/>
            <person name="Franke A."/>
            <person name="Friedrich D."/>
            <person name="Gadbois L."/>
            <person name="Gearin G."/>
            <person name="Gearin C.R."/>
            <person name="Giannoukos G."/>
            <person name="Goode T."/>
            <person name="Graham J."/>
            <person name="Grandbois E."/>
            <person name="Grewal S."/>
            <person name="Gyaltsen K."/>
            <person name="Hafez N."/>
            <person name="Hagos B."/>
            <person name="Hall J."/>
            <person name="Henson C."/>
            <person name="Hollinger A."/>
            <person name="Honan T."/>
            <person name="Huard M.D."/>
            <person name="Hughes L."/>
            <person name="Hurhula B."/>
            <person name="Husby M.E."/>
            <person name="Kamat A."/>
            <person name="Kanga B."/>
            <person name="Kashin S."/>
            <person name="Khazanovich D."/>
            <person name="Kisner P."/>
            <person name="Lance K."/>
            <person name="Lara M."/>
            <person name="Lee W."/>
            <person name="Lennon N."/>
            <person name="Letendre F."/>
            <person name="LeVine R."/>
            <person name="Lipovsky A."/>
            <person name="Liu X."/>
            <person name="Liu J."/>
            <person name="Liu S."/>
            <person name="Lokyitsang T."/>
            <person name="Lokyitsang Y."/>
            <person name="Lubonja R."/>
            <person name="Lui A."/>
            <person name="MacDonald P."/>
            <person name="Magnisalis V."/>
            <person name="Maru K."/>
            <person name="Matthews C."/>
            <person name="McCusker W."/>
            <person name="McDonough S."/>
            <person name="Mehta T."/>
            <person name="Meldrim J."/>
            <person name="Meneus L."/>
            <person name="Mihai O."/>
            <person name="Mihalev A."/>
            <person name="Mihova T."/>
            <person name="Mittelman R."/>
            <person name="Mlenga V."/>
            <person name="Montmayeur A."/>
            <person name="Mulrain L."/>
            <person name="Navidi A."/>
            <person name="Naylor J."/>
            <person name="Negash T."/>
            <person name="Nguyen T."/>
            <person name="Nguyen N."/>
            <person name="Nicol R."/>
            <person name="Norbu C."/>
            <person name="Norbu N."/>
            <person name="Novod N."/>
            <person name="O'Neill B."/>
            <person name="Osman S."/>
            <person name="Markiewicz E."/>
            <person name="Oyono O.L."/>
            <person name="Patti C."/>
            <person name="Phunkhang P."/>
            <person name="Pierre F."/>
            <person name="Priest M."/>
            <person name="Raghuraman S."/>
            <person name="Rege F."/>
            <person name="Reyes R."/>
            <person name="Rise C."/>
            <person name="Rogov P."/>
            <person name="Ross K."/>
            <person name="Ryan E."/>
            <person name="Settipalli S."/>
            <person name="Shea T."/>
            <person name="Sherpa N."/>
            <person name="Shi L."/>
            <person name="Shih D."/>
            <person name="Sparrow T."/>
            <person name="Spaulding J."/>
            <person name="Stalker J."/>
            <person name="Stange-Thomann N."/>
            <person name="Stavropoulos S."/>
            <person name="Stone C."/>
            <person name="Strader C."/>
            <person name="Tesfaye S."/>
            <person name="Thomson T."/>
            <person name="Thoulutsang Y."/>
            <person name="Thoulutsang D."/>
            <person name="Topham K."/>
            <person name="Topping I."/>
            <person name="Tsamla T."/>
            <person name="Vassiliev H."/>
            <person name="Vo A."/>
            <person name="Wangchuk T."/>
            <person name="Wangdi T."/>
            <person name="Weiand M."/>
            <person name="Wilkinson J."/>
            <person name="Wilson A."/>
            <person name="Yadav S."/>
            <person name="Young G."/>
            <person name="Yu Q."/>
            <person name="Zembek L."/>
            <person name="Zhong D."/>
            <person name="Zimmer A."/>
            <person name="Zwirko Z."/>
            <person name="Jaffe D.B."/>
            <person name="Alvarez P."/>
            <person name="Brockman W."/>
            <person name="Butler J."/>
            <person name="Chin C."/>
            <person name="Gnerre S."/>
            <person name="Grabherr M."/>
            <person name="Kleber M."/>
            <person name="Mauceli E."/>
            <person name="MacCallum I."/>
        </authorList>
    </citation>
    <scope>NUCLEOTIDE SEQUENCE [LARGE SCALE GENOMIC DNA]</scope>
    <source>
        <strain evidence="3">Tucson 14030-0811.24</strain>
    </source>
</reference>
<evidence type="ECO:0000313" key="3">
    <source>
        <dbReference type="Proteomes" id="UP000007798"/>
    </source>
</evidence>
<dbReference type="STRING" id="7260.A0A0Q9WRT5"/>
<sequence length="363" mass="43188">MATQAHASAEGFCLCHLKCVWHMVGKVGIYLGYYNAGYVELEQRFTGDEQLYVHVMALFNFFASLIYLWLSQGWIYDRLIFLLYVPLYIYFLLLRKHLVNLLNECVQIHRTMERILGNWMCVKIPKECLYSLMLIIQTVLLVGWQMRMYYAYQMCFIVGVAIIYHLEMLFLGNYLIWLGCVYRSSYVFLRRHMTVHRHGILKGVLRQQIQISKVHGIVMRYFSVHLLSFIGLVGGRIMNIMADLVANEKLNIDRLNLINLITQSLHLALILIIAHNAQRQYEKFLKYFLLLKDNEKYFQLKTWRLIKNQTLPMPFGLPLMRIPKQWKRNRDVIAVLEDFDVNVTQTISQFYRWYNYDEYQSIG</sequence>
<feature type="transmembrane region" description="Helical" evidence="1">
    <location>
        <begin position="257"/>
        <end position="277"/>
    </location>
</feature>
<feature type="transmembrane region" description="Helical" evidence="1">
    <location>
        <begin position="217"/>
        <end position="237"/>
    </location>
</feature>
<name>A0A0Q9WRT5_DROWI</name>
<organism evidence="2 3">
    <name type="scientific">Drosophila willistoni</name>
    <name type="common">Fruit fly</name>
    <dbReference type="NCBI Taxonomy" id="7260"/>
    <lineage>
        <taxon>Eukaryota</taxon>
        <taxon>Metazoa</taxon>
        <taxon>Ecdysozoa</taxon>
        <taxon>Arthropoda</taxon>
        <taxon>Hexapoda</taxon>
        <taxon>Insecta</taxon>
        <taxon>Pterygota</taxon>
        <taxon>Neoptera</taxon>
        <taxon>Endopterygota</taxon>
        <taxon>Diptera</taxon>
        <taxon>Brachycera</taxon>
        <taxon>Muscomorpha</taxon>
        <taxon>Ephydroidea</taxon>
        <taxon>Drosophilidae</taxon>
        <taxon>Drosophila</taxon>
        <taxon>Sophophora</taxon>
    </lineage>
</organism>
<proteinExistence type="predicted"/>
<dbReference type="EMBL" id="CH964062">
    <property type="protein sequence ID" value="KRF98947.1"/>
    <property type="molecule type" value="Genomic_DNA"/>
</dbReference>
<keyword evidence="1" id="KW-1133">Transmembrane helix</keyword>
<keyword evidence="1" id="KW-0472">Membrane</keyword>
<evidence type="ECO:0000313" key="2">
    <source>
        <dbReference type="EMBL" id="KRF98947.1"/>
    </source>
</evidence>
<keyword evidence="3" id="KW-1185">Reference proteome</keyword>
<feature type="transmembrane region" description="Helical" evidence="1">
    <location>
        <begin position="150"/>
        <end position="182"/>
    </location>
</feature>
<dbReference type="InParanoid" id="A0A0Q9WRT5"/>
<accession>A0A0Q9WRT5</accession>
<dbReference type="Proteomes" id="UP000007798">
    <property type="component" value="Unassembled WGS sequence"/>
</dbReference>